<feature type="region of interest" description="Disordered" evidence="7">
    <location>
        <begin position="204"/>
        <end position="280"/>
    </location>
</feature>
<keyword evidence="4 6" id="KW-0694">RNA-binding</keyword>
<evidence type="ECO:0000313" key="10">
    <source>
        <dbReference type="Proteomes" id="UP001182556"/>
    </source>
</evidence>
<dbReference type="InterPro" id="IPR000504">
    <property type="entry name" value="RRM_dom"/>
</dbReference>
<dbReference type="PANTHER" id="PTHR15608:SF0">
    <property type="entry name" value="HIV TAT-SPECIFIC FACTOR 1"/>
    <property type="match status" value="1"/>
</dbReference>
<feature type="compositionally biased region" description="Basic and acidic residues" evidence="7">
    <location>
        <begin position="214"/>
        <end position="241"/>
    </location>
</feature>
<accession>A0AAD9CUV6</accession>
<feature type="domain" description="RRM" evidence="8">
    <location>
        <begin position="114"/>
        <end position="204"/>
    </location>
</feature>
<dbReference type="GO" id="GO:0005684">
    <property type="term" value="C:U2-type spliceosomal complex"/>
    <property type="evidence" value="ECO:0007669"/>
    <property type="project" value="TreeGrafter"/>
</dbReference>
<dbReference type="AlphaFoldDB" id="A0AAD9CUV6"/>
<organism evidence="9 10">
    <name type="scientific">Papiliotrema laurentii</name>
    <name type="common">Cryptococcus laurentii</name>
    <dbReference type="NCBI Taxonomy" id="5418"/>
    <lineage>
        <taxon>Eukaryota</taxon>
        <taxon>Fungi</taxon>
        <taxon>Dikarya</taxon>
        <taxon>Basidiomycota</taxon>
        <taxon>Agaricomycotina</taxon>
        <taxon>Tremellomycetes</taxon>
        <taxon>Tremellales</taxon>
        <taxon>Rhynchogastremaceae</taxon>
        <taxon>Papiliotrema</taxon>
    </lineage>
</organism>
<sequence length="407" mass="45389">MPTNAPIPGRFEEDPRVSFDKTAGKWQYEDDETGQEYEWSDAAKNWIPLIDEADWKAQQAAYAVAGVDENTPANAVLAREERRNKKKEKGKKEENGKAGPSNKPANPPSAPKKTAVWVTNLPPNTTLSTLASVFSKAGVLLIGDDGEPRIKMYYDDDGKFKGEALVMYFKEGSVDLAITLLDDTELEMGAGFGNMRVRVADYEKSQTGNVPAKESGKKDENEIKDAAEKKRKPPTAEEKLRMSKRIRKMQEKLTWHSDSDSDDYGAPTGGAPKPGENRNNRVVVLKGMFKPSDLDKEPELLIELKEDVREEAETLGEVTSVVIYDKEEEGVMTIKFKDAVSAQACVMKMNGRWFDGRQISAAVYTGRERFKRSGAGRMESGEGDEDEQQRLDKFAQWLVEGENEGES</sequence>
<dbReference type="EMBL" id="JAODAN010000008">
    <property type="protein sequence ID" value="KAK1922474.1"/>
    <property type="molecule type" value="Genomic_DNA"/>
</dbReference>
<feature type="region of interest" description="Disordered" evidence="7">
    <location>
        <begin position="67"/>
        <end position="113"/>
    </location>
</feature>
<dbReference type="InterPro" id="IPR003954">
    <property type="entry name" value="RRM_euk-type"/>
</dbReference>
<dbReference type="SMART" id="SM00360">
    <property type="entry name" value="RRM"/>
    <property type="match status" value="2"/>
</dbReference>
<keyword evidence="2" id="KW-0507">mRNA processing</keyword>
<evidence type="ECO:0000313" key="9">
    <source>
        <dbReference type="EMBL" id="KAK1922474.1"/>
    </source>
</evidence>
<dbReference type="GO" id="GO:0003723">
    <property type="term" value="F:RNA binding"/>
    <property type="evidence" value="ECO:0007669"/>
    <property type="project" value="UniProtKB-UniRule"/>
</dbReference>
<dbReference type="SMART" id="SM00361">
    <property type="entry name" value="RRM_1"/>
    <property type="match status" value="1"/>
</dbReference>
<comment type="similarity">
    <text evidence="1">Belongs to the HTATSF1 family.</text>
</comment>
<dbReference type="GO" id="GO:0000398">
    <property type="term" value="P:mRNA splicing, via spliceosome"/>
    <property type="evidence" value="ECO:0007669"/>
    <property type="project" value="UniProtKB-ARBA"/>
</dbReference>
<dbReference type="InterPro" id="IPR035979">
    <property type="entry name" value="RBD_domain_sf"/>
</dbReference>
<reference evidence="9" key="1">
    <citation type="submission" date="2023-02" db="EMBL/GenBank/DDBJ databases">
        <title>Identification and recombinant expression of a fungal hydrolase from Papiliotrema laurentii that hydrolyzes apple cutin and clears colloidal polyester polyurethane.</title>
        <authorList>
            <consortium name="DOE Joint Genome Institute"/>
            <person name="Roman V.A."/>
            <person name="Bojanowski C."/>
            <person name="Crable B.R."/>
            <person name="Wagner D.N."/>
            <person name="Hung C.S."/>
            <person name="Nadeau L.J."/>
            <person name="Schratz L."/>
            <person name="Haridas S."/>
            <person name="Pangilinan J."/>
            <person name="Lipzen A."/>
            <person name="Na H."/>
            <person name="Yan M."/>
            <person name="Ng V."/>
            <person name="Grigoriev I.V."/>
            <person name="Spatafora J.W."/>
            <person name="Barlow D."/>
            <person name="Biffinger J."/>
            <person name="Kelley-Loughnane N."/>
            <person name="Varaljay V.A."/>
            <person name="Crookes-Goodson W.J."/>
        </authorList>
    </citation>
    <scope>NUCLEOTIDE SEQUENCE</scope>
    <source>
        <strain evidence="9">5307AH</strain>
    </source>
</reference>
<evidence type="ECO:0000256" key="1">
    <source>
        <dbReference type="ARBA" id="ARBA00007747"/>
    </source>
</evidence>
<evidence type="ECO:0000256" key="2">
    <source>
        <dbReference type="ARBA" id="ARBA00022664"/>
    </source>
</evidence>
<evidence type="ECO:0000256" key="3">
    <source>
        <dbReference type="ARBA" id="ARBA00022737"/>
    </source>
</evidence>
<dbReference type="GO" id="GO:0005686">
    <property type="term" value="C:U2 snRNP"/>
    <property type="evidence" value="ECO:0007669"/>
    <property type="project" value="TreeGrafter"/>
</dbReference>
<dbReference type="CDD" id="cd12285">
    <property type="entry name" value="RRM3_RBM39_like"/>
    <property type="match status" value="1"/>
</dbReference>
<evidence type="ECO:0000256" key="7">
    <source>
        <dbReference type="SAM" id="MobiDB-lite"/>
    </source>
</evidence>
<dbReference type="Proteomes" id="UP001182556">
    <property type="component" value="Unassembled WGS sequence"/>
</dbReference>
<feature type="compositionally biased region" description="Basic and acidic residues" evidence="7">
    <location>
        <begin position="248"/>
        <end position="259"/>
    </location>
</feature>
<keyword evidence="10" id="KW-1185">Reference proteome</keyword>
<dbReference type="PROSITE" id="PS50102">
    <property type="entry name" value="RRM"/>
    <property type="match status" value="1"/>
</dbReference>
<name>A0AAD9CUV6_PAPLA</name>
<comment type="caution">
    <text evidence="9">The sequence shown here is derived from an EMBL/GenBank/DDBJ whole genome shotgun (WGS) entry which is preliminary data.</text>
</comment>
<dbReference type="PANTHER" id="PTHR15608">
    <property type="entry name" value="SPLICING FACTOR U2AF-ASSOCIATED PROTEIN 2"/>
    <property type="match status" value="1"/>
</dbReference>
<keyword evidence="5" id="KW-0508">mRNA splicing</keyword>
<protein>
    <recommendedName>
        <fullName evidence="8">RRM domain-containing protein</fullName>
    </recommendedName>
</protein>
<evidence type="ECO:0000256" key="6">
    <source>
        <dbReference type="PROSITE-ProRule" id="PRU00176"/>
    </source>
</evidence>
<dbReference type="Gene3D" id="3.30.70.330">
    <property type="match status" value="2"/>
</dbReference>
<dbReference type="InterPro" id="IPR034393">
    <property type="entry name" value="TatSF1-like"/>
</dbReference>
<keyword evidence="3" id="KW-0677">Repeat</keyword>
<evidence type="ECO:0000256" key="4">
    <source>
        <dbReference type="ARBA" id="ARBA00022884"/>
    </source>
</evidence>
<evidence type="ECO:0000259" key="8">
    <source>
        <dbReference type="PROSITE" id="PS50102"/>
    </source>
</evidence>
<feature type="region of interest" description="Disordered" evidence="7">
    <location>
        <begin position="371"/>
        <end position="391"/>
    </location>
</feature>
<dbReference type="SUPFAM" id="SSF54928">
    <property type="entry name" value="RNA-binding domain, RBD"/>
    <property type="match status" value="2"/>
</dbReference>
<dbReference type="FunFam" id="3.30.70.330:FF:000105">
    <property type="entry name" value="HIV Tat-specific factor 1 homolog"/>
    <property type="match status" value="1"/>
</dbReference>
<dbReference type="Pfam" id="PF00076">
    <property type="entry name" value="RRM_1"/>
    <property type="match status" value="2"/>
</dbReference>
<gene>
    <name evidence="9" type="ORF">DB88DRAFT_441521</name>
</gene>
<dbReference type="InterPro" id="IPR012677">
    <property type="entry name" value="Nucleotide-bd_a/b_plait_sf"/>
</dbReference>
<evidence type="ECO:0000256" key="5">
    <source>
        <dbReference type="ARBA" id="ARBA00023187"/>
    </source>
</evidence>
<proteinExistence type="inferred from homology"/>